<keyword evidence="4 9" id="KW-0812">Transmembrane</keyword>
<evidence type="ECO:0000313" key="13">
    <source>
        <dbReference type="Proteomes" id="UP000245468"/>
    </source>
</evidence>
<protein>
    <submittedName>
        <fullName evidence="12">ABC transporter B family member</fullName>
    </submittedName>
</protein>
<evidence type="ECO:0000256" key="5">
    <source>
        <dbReference type="ARBA" id="ARBA00022741"/>
    </source>
</evidence>
<dbReference type="GO" id="GO:0005886">
    <property type="term" value="C:plasma membrane"/>
    <property type="evidence" value="ECO:0007669"/>
    <property type="project" value="UniProtKB-SubCell"/>
</dbReference>
<evidence type="ECO:0000256" key="7">
    <source>
        <dbReference type="ARBA" id="ARBA00022989"/>
    </source>
</evidence>
<keyword evidence="5" id="KW-0547">Nucleotide-binding</keyword>
<feature type="domain" description="ABC transporter" evidence="10">
    <location>
        <begin position="353"/>
        <end position="586"/>
    </location>
</feature>
<dbReference type="GO" id="GO:0015421">
    <property type="term" value="F:ABC-type oligopeptide transporter activity"/>
    <property type="evidence" value="ECO:0007669"/>
    <property type="project" value="TreeGrafter"/>
</dbReference>
<evidence type="ECO:0000256" key="1">
    <source>
        <dbReference type="ARBA" id="ARBA00004651"/>
    </source>
</evidence>
<keyword evidence="6" id="KW-0067">ATP-binding</keyword>
<dbReference type="Proteomes" id="UP000245468">
    <property type="component" value="Chromosome"/>
</dbReference>
<feature type="transmembrane region" description="Helical" evidence="9">
    <location>
        <begin position="152"/>
        <end position="170"/>
    </location>
</feature>
<feature type="transmembrane region" description="Helical" evidence="9">
    <location>
        <begin position="256"/>
        <end position="276"/>
    </location>
</feature>
<dbReference type="PROSITE" id="PS50929">
    <property type="entry name" value="ABC_TM1F"/>
    <property type="match status" value="1"/>
</dbReference>
<proteinExistence type="predicted"/>
<feature type="transmembrane region" description="Helical" evidence="9">
    <location>
        <begin position="176"/>
        <end position="194"/>
    </location>
</feature>
<evidence type="ECO:0000256" key="6">
    <source>
        <dbReference type="ARBA" id="ARBA00022840"/>
    </source>
</evidence>
<keyword evidence="2" id="KW-0813">Transport</keyword>
<dbReference type="SMART" id="SM00382">
    <property type="entry name" value="AAA"/>
    <property type="match status" value="1"/>
</dbReference>
<dbReference type="PANTHER" id="PTHR43394:SF1">
    <property type="entry name" value="ATP-BINDING CASSETTE SUB-FAMILY B MEMBER 10, MITOCHONDRIAL"/>
    <property type="match status" value="1"/>
</dbReference>
<dbReference type="SUPFAM" id="SSF90123">
    <property type="entry name" value="ABC transporter transmembrane region"/>
    <property type="match status" value="1"/>
</dbReference>
<dbReference type="OrthoDB" id="9769115at2"/>
<dbReference type="PROSITE" id="PS00211">
    <property type="entry name" value="ABC_TRANSPORTER_1"/>
    <property type="match status" value="1"/>
</dbReference>
<keyword evidence="7 9" id="KW-1133">Transmembrane helix</keyword>
<gene>
    <name evidence="12" type="ORF">HME7025_01916</name>
</gene>
<dbReference type="Gene3D" id="1.20.1560.10">
    <property type="entry name" value="ABC transporter type 1, transmembrane domain"/>
    <property type="match status" value="1"/>
</dbReference>
<accession>A0A2S2DWM5</accession>
<dbReference type="InterPro" id="IPR027417">
    <property type="entry name" value="P-loop_NTPase"/>
</dbReference>
<sequence>MGALSHLNKYFWKYKWLLFLGILFTFCSNFFGVVPAQLVRYALDLVTETIDVYFLFKQFSLQGAFYEVFAATLFFYGGLIILMALIKGVFLFLVRQTLIVMSRHIEYDMKNEIYAHYQTLPMSFYRKQNTGDLMARISEDVSKVRMYVGPSMMYGLNLICVFVLVIYYMWHVNQTLMWYVLLPLPILSLSIYYVNSLVLRKSEEIQAGLSTISTFAQEAFSGIRVLKSFVREKESVQAFADASANYRKKSLDLVKVDSLFTPLISLLVGFSTLLVVYVGSQEVMAGRISIGNITEFIMYVFMLTWPVTALGWTSSQIQRAAASQGRINEFLQVKSELLVGKQIRQKIQGRWTFEHVDFTYPGTDRTVLRDIDLEIEPGESVALLGTTGSGKSSIAALMARFYDPTAGRILLDGIELKDWDMELVRTNLGFVPQDVFLFSTSIAENIRFGQADLNQADLEQAAKYADVYDNIMEFPDRFNTILGERGVTLSGGQKQRVSLARALAKNPGMLVLDDCLSAVDTHTEHKILNHLKHIMEGKTCLIISHRVSSAKLAKRIFVLHEGRIVEHGTHTTLMKKKGSYYELYQQQLNQEKQDLEQVSTQSN</sequence>
<dbReference type="FunFam" id="3.40.50.300:FF:000221">
    <property type="entry name" value="Multidrug ABC transporter ATP-binding protein"/>
    <property type="match status" value="1"/>
</dbReference>
<evidence type="ECO:0000259" key="10">
    <source>
        <dbReference type="PROSITE" id="PS50893"/>
    </source>
</evidence>
<dbReference type="Gene3D" id="3.40.50.300">
    <property type="entry name" value="P-loop containing nucleotide triphosphate hydrolases"/>
    <property type="match status" value="1"/>
</dbReference>
<evidence type="ECO:0000313" key="12">
    <source>
        <dbReference type="EMBL" id="AWL09766.1"/>
    </source>
</evidence>
<feature type="transmembrane region" description="Helical" evidence="9">
    <location>
        <begin position="16"/>
        <end position="38"/>
    </location>
</feature>
<evidence type="ECO:0000256" key="2">
    <source>
        <dbReference type="ARBA" id="ARBA00022448"/>
    </source>
</evidence>
<evidence type="ECO:0000256" key="9">
    <source>
        <dbReference type="SAM" id="Phobius"/>
    </source>
</evidence>
<dbReference type="InterPro" id="IPR017871">
    <property type="entry name" value="ABC_transporter-like_CS"/>
</dbReference>
<dbReference type="CDD" id="cd18541">
    <property type="entry name" value="ABC_6TM_TmrB_like"/>
    <property type="match status" value="1"/>
</dbReference>
<dbReference type="InterPro" id="IPR039421">
    <property type="entry name" value="Type_1_exporter"/>
</dbReference>
<dbReference type="InterPro" id="IPR036640">
    <property type="entry name" value="ABC1_TM_sf"/>
</dbReference>
<dbReference type="AlphaFoldDB" id="A0A2S2DWM5"/>
<evidence type="ECO:0000256" key="3">
    <source>
        <dbReference type="ARBA" id="ARBA00022475"/>
    </source>
</evidence>
<dbReference type="Pfam" id="PF00005">
    <property type="entry name" value="ABC_tran"/>
    <property type="match status" value="1"/>
</dbReference>
<dbReference type="GO" id="GO:0016887">
    <property type="term" value="F:ATP hydrolysis activity"/>
    <property type="evidence" value="ECO:0007669"/>
    <property type="project" value="InterPro"/>
</dbReference>
<evidence type="ECO:0000256" key="8">
    <source>
        <dbReference type="ARBA" id="ARBA00023136"/>
    </source>
</evidence>
<dbReference type="KEGG" id="psez:HME7025_01916"/>
<evidence type="ECO:0000256" key="4">
    <source>
        <dbReference type="ARBA" id="ARBA00022692"/>
    </source>
</evidence>
<dbReference type="InterPro" id="IPR003439">
    <property type="entry name" value="ABC_transporter-like_ATP-bd"/>
</dbReference>
<dbReference type="InterPro" id="IPR011527">
    <property type="entry name" value="ABC1_TM_dom"/>
</dbReference>
<organism evidence="12 13">
    <name type="scientific">Aquirufa nivalisilvae</name>
    <dbReference type="NCBI Taxonomy" id="2516557"/>
    <lineage>
        <taxon>Bacteria</taxon>
        <taxon>Pseudomonadati</taxon>
        <taxon>Bacteroidota</taxon>
        <taxon>Cytophagia</taxon>
        <taxon>Cytophagales</taxon>
        <taxon>Flectobacillaceae</taxon>
        <taxon>Aquirufa</taxon>
    </lineage>
</organism>
<feature type="transmembrane region" description="Helical" evidence="9">
    <location>
        <begin position="73"/>
        <end position="94"/>
    </location>
</feature>
<keyword evidence="8 9" id="KW-0472">Membrane</keyword>
<dbReference type="InterPro" id="IPR003593">
    <property type="entry name" value="AAA+_ATPase"/>
</dbReference>
<dbReference type="GO" id="GO:0005524">
    <property type="term" value="F:ATP binding"/>
    <property type="evidence" value="ECO:0007669"/>
    <property type="project" value="UniProtKB-KW"/>
</dbReference>
<dbReference type="RefSeq" id="WP_109323428.1">
    <property type="nucleotide sequence ID" value="NZ_CP029346.1"/>
</dbReference>
<reference evidence="13" key="1">
    <citation type="submission" date="2018-05" db="EMBL/GenBank/DDBJ databases">
        <title>Pseudarcicella sp. HME7025 Genome sequencing and assembly.</title>
        <authorList>
            <person name="Kim H."/>
            <person name="Kang H."/>
            <person name="Joh K."/>
        </authorList>
    </citation>
    <scope>NUCLEOTIDE SEQUENCE [LARGE SCALE GENOMIC DNA]</scope>
    <source>
        <strain evidence="13">HME7025</strain>
    </source>
</reference>
<keyword evidence="13" id="KW-1185">Reference proteome</keyword>
<keyword evidence="3" id="KW-1003">Cell membrane</keyword>
<feature type="transmembrane region" description="Helical" evidence="9">
    <location>
        <begin position="296"/>
        <end position="313"/>
    </location>
</feature>
<name>A0A2S2DWM5_9BACT</name>
<dbReference type="SUPFAM" id="SSF52540">
    <property type="entry name" value="P-loop containing nucleoside triphosphate hydrolases"/>
    <property type="match status" value="1"/>
</dbReference>
<dbReference type="EMBL" id="CP029346">
    <property type="protein sequence ID" value="AWL09766.1"/>
    <property type="molecule type" value="Genomic_DNA"/>
</dbReference>
<comment type="subcellular location">
    <subcellularLocation>
        <location evidence="1">Cell membrane</location>
        <topology evidence="1">Multi-pass membrane protein</topology>
    </subcellularLocation>
</comment>
<dbReference type="PROSITE" id="PS50893">
    <property type="entry name" value="ABC_TRANSPORTER_2"/>
    <property type="match status" value="1"/>
</dbReference>
<feature type="domain" description="ABC transmembrane type-1" evidence="11">
    <location>
        <begin position="19"/>
        <end position="319"/>
    </location>
</feature>
<dbReference type="Pfam" id="PF00664">
    <property type="entry name" value="ABC_membrane"/>
    <property type="match status" value="1"/>
</dbReference>
<evidence type="ECO:0000259" key="11">
    <source>
        <dbReference type="PROSITE" id="PS50929"/>
    </source>
</evidence>
<dbReference type="PANTHER" id="PTHR43394">
    <property type="entry name" value="ATP-DEPENDENT PERMEASE MDL1, MITOCHONDRIAL"/>
    <property type="match status" value="1"/>
</dbReference>